<evidence type="ECO:0000259" key="1">
    <source>
        <dbReference type="Pfam" id="PF02342"/>
    </source>
</evidence>
<proteinExistence type="predicted"/>
<feature type="domain" description="TerD" evidence="1">
    <location>
        <begin position="1"/>
        <end position="198"/>
    </location>
</feature>
<dbReference type="PANTHER" id="PTHR32097">
    <property type="entry name" value="CAMP-BINDING PROTEIN 1-RELATED"/>
    <property type="match status" value="1"/>
</dbReference>
<organism evidence="2 3">
    <name type="scientific">Paenibacillus tianmuensis</name>
    <dbReference type="NCBI Taxonomy" id="624147"/>
    <lineage>
        <taxon>Bacteria</taxon>
        <taxon>Bacillati</taxon>
        <taxon>Bacillota</taxon>
        <taxon>Bacilli</taxon>
        <taxon>Bacillales</taxon>
        <taxon>Paenibacillaceae</taxon>
        <taxon>Paenibacillus</taxon>
    </lineage>
</organism>
<keyword evidence="3" id="KW-1185">Reference proteome</keyword>
<accession>A0A1G4QIP3</accession>
<dbReference type="EMBL" id="FMTT01000007">
    <property type="protein sequence ID" value="SCW44513.1"/>
    <property type="molecule type" value="Genomic_DNA"/>
</dbReference>
<dbReference type="InterPro" id="IPR003325">
    <property type="entry name" value="TerD"/>
</dbReference>
<evidence type="ECO:0000313" key="3">
    <source>
        <dbReference type="Proteomes" id="UP000198601"/>
    </source>
</evidence>
<dbReference type="OrthoDB" id="179721at2"/>
<evidence type="ECO:0000313" key="2">
    <source>
        <dbReference type="EMBL" id="SCW44513.1"/>
    </source>
</evidence>
<reference evidence="3" key="1">
    <citation type="submission" date="2016-10" db="EMBL/GenBank/DDBJ databases">
        <authorList>
            <person name="Varghese N."/>
            <person name="Submissions S."/>
        </authorList>
    </citation>
    <scope>NUCLEOTIDE SEQUENCE [LARGE SCALE GENOMIC DNA]</scope>
    <source>
        <strain evidence="3">CGMCC 1.8946</strain>
    </source>
</reference>
<dbReference type="RefSeq" id="WP_090669051.1">
    <property type="nucleotide sequence ID" value="NZ_FMTT01000007.1"/>
</dbReference>
<dbReference type="Pfam" id="PF02342">
    <property type="entry name" value="TerD"/>
    <property type="match status" value="1"/>
</dbReference>
<dbReference type="InterPro" id="IPR051324">
    <property type="entry name" value="Stress/Tellurium_Resist"/>
</dbReference>
<dbReference type="Gene3D" id="2.60.60.30">
    <property type="entry name" value="sav2460 like domains"/>
    <property type="match status" value="1"/>
</dbReference>
<name>A0A1G4QIP3_9BACL</name>
<sequence length="199" mass="21769">MSISLVKGQKIDLTKGNAGLTHITVGLGWDPVEVESKGFFSRKKVAANVDCDASALMLDANGKLSQEGHLICFYNLTSPCGSVKHSGDNLTGEGDGDDEQIHIALEKVPADVHRILMCVNIYDCESRGQDFGMIKSAFIRVVNSKNSQELIRFNLTENYAGMTALIVGEIYRHNGEWKFNAIGEGAHAVHIDILAQRYT</sequence>
<gene>
    <name evidence="2" type="ORF">SAMN04487970_1007110</name>
</gene>
<dbReference type="CDD" id="cd06974">
    <property type="entry name" value="TerD_like"/>
    <property type="match status" value="1"/>
</dbReference>
<dbReference type="AlphaFoldDB" id="A0A1G4QIP3"/>
<protein>
    <submittedName>
        <fullName evidence="2">Stress response protein SCP2</fullName>
    </submittedName>
</protein>
<dbReference type="PANTHER" id="PTHR32097:SF15">
    <property type="entry name" value="STRESS RESPONSE PROTEIN SCP2"/>
    <property type="match status" value="1"/>
</dbReference>
<dbReference type="Proteomes" id="UP000198601">
    <property type="component" value="Unassembled WGS sequence"/>
</dbReference>
<dbReference type="STRING" id="624147.SAMN04487970_1007110"/>